<dbReference type="PROSITE" id="PS50850">
    <property type="entry name" value="MFS"/>
    <property type="match status" value="1"/>
</dbReference>
<feature type="transmembrane region" description="Helical" evidence="7">
    <location>
        <begin position="151"/>
        <end position="174"/>
    </location>
</feature>
<feature type="transmembrane region" description="Helical" evidence="7">
    <location>
        <begin position="336"/>
        <end position="357"/>
    </location>
</feature>
<organism evidence="9 10">
    <name type="scientific">Metallosphaera hakonensis JCM 8857 = DSM 7519</name>
    <dbReference type="NCBI Taxonomy" id="1293036"/>
    <lineage>
        <taxon>Archaea</taxon>
        <taxon>Thermoproteota</taxon>
        <taxon>Thermoprotei</taxon>
        <taxon>Sulfolobales</taxon>
        <taxon>Sulfolobaceae</taxon>
        <taxon>Metallosphaera</taxon>
    </lineage>
</organism>
<feature type="transmembrane region" description="Helical" evidence="7">
    <location>
        <begin position="35"/>
        <end position="55"/>
    </location>
</feature>
<evidence type="ECO:0000256" key="4">
    <source>
        <dbReference type="ARBA" id="ARBA00022692"/>
    </source>
</evidence>
<dbReference type="GeneID" id="36834539"/>
<keyword evidence="2" id="KW-0813">Transport</keyword>
<feature type="transmembrane region" description="Helical" evidence="7">
    <location>
        <begin position="261"/>
        <end position="282"/>
    </location>
</feature>
<dbReference type="Pfam" id="PF07690">
    <property type="entry name" value="MFS_1"/>
    <property type="match status" value="2"/>
</dbReference>
<evidence type="ECO:0000256" key="5">
    <source>
        <dbReference type="ARBA" id="ARBA00022989"/>
    </source>
</evidence>
<dbReference type="RefSeq" id="WP_110368973.1">
    <property type="nucleotide sequence ID" value="NZ_CP029287.2"/>
</dbReference>
<evidence type="ECO:0000256" key="7">
    <source>
        <dbReference type="SAM" id="Phobius"/>
    </source>
</evidence>
<sequence>MRSQFLLFTFLVFFTGLFLGILRIVIPVLEREQGLSAEISILIPLVVFGFIKGIFNFLTGKLSDILGRKKLQMAGWVVALLASLILMIWIDPLIVILVTCLLAINQALTWTTSVTSQIDISGKRRAGLATGINEMSGYLGVALGNFLASQVYGMSIFIILGTSLVALFVSLGVMETKTLISDPPKRESYRKITPISVIGLVEKFVDSSFFVVIPTYLLIKGFSLGYVGDLTAVYTLTWSLSQPLFGYLADSFSRVKVVISGLILMSIGFIDFLLSPQFFSFIEGLGMGMIYPNLIALVNDKVGEGSRGKALGYYRLYRDSGYGAAGLLLPLLYIKFGFSDTLLLVGLLQVIFIPFLFDKNQGKPMSITKSPRRESHSS</sequence>
<reference evidence="9" key="1">
    <citation type="submission" date="2018-05" db="EMBL/GenBank/DDBJ databases">
        <title>Complete Genome Sequences of Extremely Thermoacidophilic, Metal-Mobilizing Type-Strain Members of the Archaeal Family Sulfolobaceae: Acidianus brierleyi DSM-1651T, Acidianus sulfidivorans DSM-18786T, Metallosphaera hakonensis DSM-7519T, and Metallosphaera prunae DSM-10039T.</title>
        <authorList>
            <person name="Counts J.A."/>
            <person name="Kelly R.M."/>
        </authorList>
    </citation>
    <scope>NUCLEOTIDE SEQUENCE [LARGE SCALE GENOMIC DNA]</scope>
    <source>
        <strain evidence="9">HO1-1</strain>
    </source>
</reference>
<keyword evidence="10" id="KW-1185">Reference proteome</keyword>
<dbReference type="EMBL" id="CP029287">
    <property type="protein sequence ID" value="AWR99042.1"/>
    <property type="molecule type" value="Genomic_DNA"/>
</dbReference>
<dbReference type="PANTHER" id="PTHR23517:SF3">
    <property type="entry name" value="INTEGRAL MEMBRANE TRANSPORT PROTEIN"/>
    <property type="match status" value="1"/>
</dbReference>
<keyword evidence="6 7" id="KW-0472">Membrane</keyword>
<dbReference type="AlphaFoldDB" id="A0A2U9ISW3"/>
<accession>A0A2U9ISW3</accession>
<comment type="subcellular location">
    <subcellularLocation>
        <location evidence="1">Cell membrane</location>
        <topology evidence="1">Multi-pass membrane protein</topology>
    </subcellularLocation>
</comment>
<dbReference type="InterPro" id="IPR050171">
    <property type="entry name" value="MFS_Transporters"/>
</dbReference>
<evidence type="ECO:0000256" key="2">
    <source>
        <dbReference type="ARBA" id="ARBA00022448"/>
    </source>
</evidence>
<dbReference type="InterPro" id="IPR036259">
    <property type="entry name" value="MFS_trans_sf"/>
</dbReference>
<proteinExistence type="predicted"/>
<evidence type="ECO:0000256" key="6">
    <source>
        <dbReference type="ARBA" id="ARBA00023136"/>
    </source>
</evidence>
<name>A0A2U9ISW3_9CREN</name>
<evidence type="ECO:0000256" key="3">
    <source>
        <dbReference type="ARBA" id="ARBA00022475"/>
    </source>
</evidence>
<keyword evidence="5 7" id="KW-1133">Transmembrane helix</keyword>
<protein>
    <submittedName>
        <fullName evidence="9">MFS transporter</fullName>
    </submittedName>
</protein>
<dbReference type="PANTHER" id="PTHR23517">
    <property type="entry name" value="RESISTANCE PROTEIN MDTM, PUTATIVE-RELATED-RELATED"/>
    <property type="match status" value="1"/>
</dbReference>
<feature type="domain" description="Major facilitator superfamily (MFS) profile" evidence="8">
    <location>
        <begin position="156"/>
        <end position="378"/>
    </location>
</feature>
<gene>
    <name evidence="9" type="ORF">DFR87_04315</name>
</gene>
<dbReference type="Gene3D" id="1.20.1250.20">
    <property type="entry name" value="MFS general substrate transporter like domains"/>
    <property type="match status" value="2"/>
</dbReference>
<dbReference type="InterPro" id="IPR020846">
    <property type="entry name" value="MFS_dom"/>
</dbReference>
<keyword evidence="4 7" id="KW-0812">Transmembrane</keyword>
<evidence type="ECO:0000256" key="1">
    <source>
        <dbReference type="ARBA" id="ARBA00004651"/>
    </source>
</evidence>
<dbReference type="InterPro" id="IPR011701">
    <property type="entry name" value="MFS"/>
</dbReference>
<dbReference type="GO" id="GO:0022857">
    <property type="term" value="F:transmembrane transporter activity"/>
    <property type="evidence" value="ECO:0007669"/>
    <property type="project" value="InterPro"/>
</dbReference>
<dbReference type="Proteomes" id="UP000247586">
    <property type="component" value="Chromosome"/>
</dbReference>
<feature type="transmembrane region" description="Helical" evidence="7">
    <location>
        <begin position="195"/>
        <end position="219"/>
    </location>
</feature>
<dbReference type="STRING" id="1293036.GCA_001315825_01193"/>
<feature type="transmembrane region" description="Helical" evidence="7">
    <location>
        <begin position="76"/>
        <end position="104"/>
    </location>
</feature>
<keyword evidence="3" id="KW-1003">Cell membrane</keyword>
<evidence type="ECO:0000313" key="10">
    <source>
        <dbReference type="Proteomes" id="UP000247586"/>
    </source>
</evidence>
<evidence type="ECO:0000313" key="9">
    <source>
        <dbReference type="EMBL" id="AWR99042.1"/>
    </source>
</evidence>
<dbReference type="OrthoDB" id="117970at2157"/>
<feature type="transmembrane region" description="Helical" evidence="7">
    <location>
        <begin position="231"/>
        <end position="249"/>
    </location>
</feature>
<dbReference type="SUPFAM" id="SSF103473">
    <property type="entry name" value="MFS general substrate transporter"/>
    <property type="match status" value="1"/>
</dbReference>
<feature type="transmembrane region" description="Helical" evidence="7">
    <location>
        <begin position="7"/>
        <end position="29"/>
    </location>
</feature>
<dbReference type="KEGG" id="mhk:DFR87_04315"/>
<dbReference type="GO" id="GO:0005886">
    <property type="term" value="C:plasma membrane"/>
    <property type="evidence" value="ECO:0007669"/>
    <property type="project" value="UniProtKB-SubCell"/>
</dbReference>
<evidence type="ECO:0000259" key="8">
    <source>
        <dbReference type="PROSITE" id="PS50850"/>
    </source>
</evidence>